<evidence type="ECO:0000313" key="3">
    <source>
        <dbReference type="Proteomes" id="UP000488521"/>
    </source>
</evidence>
<feature type="signal peptide" evidence="1">
    <location>
        <begin position="1"/>
        <end position="23"/>
    </location>
</feature>
<accession>A0A6I0S6M1</accession>
<dbReference type="RefSeq" id="WP_143066974.1">
    <property type="nucleotide sequence ID" value="NZ_BQNN01000001.1"/>
</dbReference>
<dbReference type="AlphaFoldDB" id="A0A6I0S6M1"/>
<dbReference type="Proteomes" id="UP000488521">
    <property type="component" value="Unassembled WGS sequence"/>
</dbReference>
<name>A0A6I0S6M1_BACT4</name>
<organism evidence="2 3">
    <name type="scientific">Bacteroides thetaiotaomicron</name>
    <dbReference type="NCBI Taxonomy" id="818"/>
    <lineage>
        <taxon>Bacteria</taxon>
        <taxon>Pseudomonadati</taxon>
        <taxon>Bacteroidota</taxon>
        <taxon>Bacteroidia</taxon>
        <taxon>Bacteroidales</taxon>
        <taxon>Bacteroidaceae</taxon>
        <taxon>Bacteroides</taxon>
    </lineage>
</organism>
<evidence type="ECO:0000313" key="2">
    <source>
        <dbReference type="EMBL" id="KAB4469443.1"/>
    </source>
</evidence>
<proteinExistence type="predicted"/>
<gene>
    <name evidence="2" type="ORF">GAN59_21990</name>
</gene>
<reference evidence="2 3" key="1">
    <citation type="journal article" date="2019" name="Nat. Med.">
        <title>A library of human gut bacterial isolates paired with longitudinal multiomics data enables mechanistic microbiome research.</title>
        <authorList>
            <person name="Poyet M."/>
            <person name="Groussin M."/>
            <person name="Gibbons S.M."/>
            <person name="Avila-Pacheco J."/>
            <person name="Jiang X."/>
            <person name="Kearney S.M."/>
            <person name="Perrotta A.R."/>
            <person name="Berdy B."/>
            <person name="Zhao S."/>
            <person name="Lieberman T.D."/>
            <person name="Swanson P.K."/>
            <person name="Smith M."/>
            <person name="Roesemann S."/>
            <person name="Alexander J.E."/>
            <person name="Rich S.A."/>
            <person name="Livny J."/>
            <person name="Vlamakis H."/>
            <person name="Clish C."/>
            <person name="Bullock K."/>
            <person name="Deik A."/>
            <person name="Scott J."/>
            <person name="Pierce K.A."/>
            <person name="Xavier R.J."/>
            <person name="Alm E.J."/>
        </authorList>
    </citation>
    <scope>NUCLEOTIDE SEQUENCE [LARGE SCALE GENOMIC DNA]</scope>
    <source>
        <strain evidence="2 3">BIOML-A156</strain>
    </source>
</reference>
<sequence length="127" mass="13966">MKTKIVMFSMLAAIAIFAANSFAANNNAAAKEVKSEKVDQDVKPKAMMWVGFNNQTGDGNHSGTMQVNVQTMNMTFEALAYEWARAAQVTGTYKNYKYYNSRGQLLDMGRKCTEQGVSSGSTVKVTK</sequence>
<keyword evidence="1" id="KW-0732">Signal</keyword>
<evidence type="ECO:0000256" key="1">
    <source>
        <dbReference type="SAM" id="SignalP"/>
    </source>
</evidence>
<protein>
    <submittedName>
        <fullName evidence="2">Uncharacterized protein</fullName>
    </submittedName>
</protein>
<comment type="caution">
    <text evidence="2">The sequence shown here is derived from an EMBL/GenBank/DDBJ whole genome shotgun (WGS) entry which is preliminary data.</text>
</comment>
<feature type="chain" id="PRO_5043215459" evidence="1">
    <location>
        <begin position="24"/>
        <end position="127"/>
    </location>
</feature>
<dbReference type="EMBL" id="WCRS01000023">
    <property type="protein sequence ID" value="KAB4469443.1"/>
    <property type="molecule type" value="Genomic_DNA"/>
</dbReference>